<reference evidence="1" key="1">
    <citation type="submission" date="2023-11" db="EMBL/GenBank/DDBJ databases">
        <authorList>
            <person name="Poullet M."/>
        </authorList>
    </citation>
    <scope>NUCLEOTIDE SEQUENCE</scope>
    <source>
        <strain evidence="1">E1834</strain>
    </source>
</reference>
<organism evidence="1 2">
    <name type="scientific">Meloidogyne enterolobii</name>
    <name type="common">Root-knot nematode worm</name>
    <name type="synonym">Meloidogyne mayaguensis</name>
    <dbReference type="NCBI Taxonomy" id="390850"/>
    <lineage>
        <taxon>Eukaryota</taxon>
        <taxon>Metazoa</taxon>
        <taxon>Ecdysozoa</taxon>
        <taxon>Nematoda</taxon>
        <taxon>Chromadorea</taxon>
        <taxon>Rhabditida</taxon>
        <taxon>Tylenchina</taxon>
        <taxon>Tylenchomorpha</taxon>
        <taxon>Tylenchoidea</taxon>
        <taxon>Meloidogynidae</taxon>
        <taxon>Meloidogyninae</taxon>
        <taxon>Meloidogyne</taxon>
    </lineage>
</organism>
<dbReference type="Proteomes" id="UP001497535">
    <property type="component" value="Unassembled WGS sequence"/>
</dbReference>
<name>A0ACB0Z210_MELEN</name>
<keyword evidence="2" id="KW-1185">Reference proteome</keyword>
<evidence type="ECO:0000313" key="1">
    <source>
        <dbReference type="EMBL" id="CAK5073009.1"/>
    </source>
</evidence>
<protein>
    <submittedName>
        <fullName evidence="1">Uncharacterized protein</fullName>
    </submittedName>
</protein>
<proteinExistence type="predicted"/>
<sequence length="123" mass="13729">MLVILCLLLLAIPTESYPKSRPLIKKIAKPVAKSTLPILSTTALYLGLDSLVRYISEEPELSAIFVSIFGTTLIIAILLIVKFILKIYRAFHPTTSPIPPTELTQFQNTLDEIVQRTVPPIRN</sequence>
<evidence type="ECO:0000313" key="2">
    <source>
        <dbReference type="Proteomes" id="UP001497535"/>
    </source>
</evidence>
<comment type="caution">
    <text evidence="1">The sequence shown here is derived from an EMBL/GenBank/DDBJ whole genome shotgun (WGS) entry which is preliminary data.</text>
</comment>
<gene>
    <name evidence="1" type="ORF">MENTE1834_LOCUS19649</name>
</gene>
<dbReference type="EMBL" id="CAVMJV010000023">
    <property type="protein sequence ID" value="CAK5073009.1"/>
    <property type="molecule type" value="Genomic_DNA"/>
</dbReference>
<accession>A0ACB0Z210</accession>